<reference evidence="1 3" key="2">
    <citation type="submission" date="2018-11" db="EMBL/GenBank/DDBJ databases">
        <authorList>
            <consortium name="Pathogen Informatics"/>
        </authorList>
    </citation>
    <scope>NUCLEOTIDE SEQUENCE [LARGE SCALE GENOMIC DNA]</scope>
</reference>
<dbReference type="Proteomes" id="UP000038040">
    <property type="component" value="Unplaced"/>
</dbReference>
<accession>A0A0N4U9G8</accession>
<proteinExistence type="predicted"/>
<dbReference type="Proteomes" id="UP000274756">
    <property type="component" value="Unassembled WGS sequence"/>
</dbReference>
<name>A0A0N4U9G8_DRAME</name>
<dbReference type="EMBL" id="UYYG01001162">
    <property type="protein sequence ID" value="VDN57764.1"/>
    <property type="molecule type" value="Genomic_DNA"/>
</dbReference>
<evidence type="ECO:0000313" key="2">
    <source>
        <dbReference type="Proteomes" id="UP000038040"/>
    </source>
</evidence>
<gene>
    <name evidence="1" type="ORF">DME_LOCUS7737</name>
</gene>
<keyword evidence="3" id="KW-1185">Reference proteome</keyword>
<evidence type="ECO:0000313" key="3">
    <source>
        <dbReference type="Proteomes" id="UP000274756"/>
    </source>
</evidence>
<organism evidence="2 4">
    <name type="scientific">Dracunculus medinensis</name>
    <name type="common">Guinea worm</name>
    <dbReference type="NCBI Taxonomy" id="318479"/>
    <lineage>
        <taxon>Eukaryota</taxon>
        <taxon>Metazoa</taxon>
        <taxon>Ecdysozoa</taxon>
        <taxon>Nematoda</taxon>
        <taxon>Chromadorea</taxon>
        <taxon>Rhabditida</taxon>
        <taxon>Spirurina</taxon>
        <taxon>Dracunculoidea</taxon>
        <taxon>Dracunculidae</taxon>
        <taxon>Dracunculus</taxon>
    </lineage>
</organism>
<dbReference type="AlphaFoldDB" id="A0A0N4U9G8"/>
<protein>
    <submittedName>
        <fullName evidence="1 4">Uncharacterized protein</fullName>
    </submittedName>
</protein>
<evidence type="ECO:0000313" key="1">
    <source>
        <dbReference type="EMBL" id="VDN57764.1"/>
    </source>
</evidence>
<evidence type="ECO:0000313" key="4">
    <source>
        <dbReference type="WBParaSite" id="DME_0000373201-mRNA-1"/>
    </source>
</evidence>
<reference evidence="4" key="1">
    <citation type="submission" date="2017-02" db="UniProtKB">
        <authorList>
            <consortium name="WormBaseParasite"/>
        </authorList>
    </citation>
    <scope>IDENTIFICATION</scope>
</reference>
<sequence length="89" mass="10261">MNVNRRKTRRCRIKLLSYSRRRKTSVKCLQYNIMCNVLISMGRPSLRIHGWVVLTILRILPSGILPVEPAILLAACSAFGWRLDSLRPL</sequence>
<dbReference type="WBParaSite" id="DME_0000373201-mRNA-1">
    <property type="protein sequence ID" value="DME_0000373201-mRNA-1"/>
    <property type="gene ID" value="DME_0000373201"/>
</dbReference>